<proteinExistence type="predicted"/>
<evidence type="ECO:0000313" key="2">
    <source>
        <dbReference type="Proteomes" id="UP000814128"/>
    </source>
</evidence>
<keyword evidence="2" id="KW-1185">Reference proteome</keyword>
<dbReference type="EMBL" id="MU273895">
    <property type="protein sequence ID" value="KAI0027489.1"/>
    <property type="molecule type" value="Genomic_DNA"/>
</dbReference>
<reference evidence="1" key="1">
    <citation type="submission" date="2021-02" db="EMBL/GenBank/DDBJ databases">
        <authorList>
            <consortium name="DOE Joint Genome Institute"/>
            <person name="Ahrendt S."/>
            <person name="Looney B.P."/>
            <person name="Miyauchi S."/>
            <person name="Morin E."/>
            <person name="Drula E."/>
            <person name="Courty P.E."/>
            <person name="Chicoki N."/>
            <person name="Fauchery L."/>
            <person name="Kohler A."/>
            <person name="Kuo A."/>
            <person name="Labutti K."/>
            <person name="Pangilinan J."/>
            <person name="Lipzen A."/>
            <person name="Riley R."/>
            <person name="Andreopoulos W."/>
            <person name="He G."/>
            <person name="Johnson J."/>
            <person name="Barry K.W."/>
            <person name="Grigoriev I.V."/>
            <person name="Nagy L."/>
            <person name="Hibbett D."/>
            <person name="Henrissat B."/>
            <person name="Matheny P.B."/>
            <person name="Labbe J."/>
            <person name="Martin F."/>
        </authorList>
    </citation>
    <scope>NUCLEOTIDE SEQUENCE</scope>
    <source>
        <strain evidence="1">EC-137</strain>
    </source>
</reference>
<protein>
    <submittedName>
        <fullName evidence="1">Uncharacterized protein</fullName>
    </submittedName>
</protein>
<reference evidence="1" key="2">
    <citation type="journal article" date="2022" name="New Phytol.">
        <title>Evolutionary transition to the ectomycorrhizal habit in the genomes of a hyperdiverse lineage of mushroom-forming fungi.</title>
        <authorList>
            <person name="Looney B."/>
            <person name="Miyauchi S."/>
            <person name="Morin E."/>
            <person name="Drula E."/>
            <person name="Courty P.E."/>
            <person name="Kohler A."/>
            <person name="Kuo A."/>
            <person name="LaButti K."/>
            <person name="Pangilinan J."/>
            <person name="Lipzen A."/>
            <person name="Riley R."/>
            <person name="Andreopoulos W."/>
            <person name="He G."/>
            <person name="Johnson J."/>
            <person name="Nolan M."/>
            <person name="Tritt A."/>
            <person name="Barry K.W."/>
            <person name="Grigoriev I.V."/>
            <person name="Nagy L.G."/>
            <person name="Hibbett D."/>
            <person name="Henrissat B."/>
            <person name="Matheny P.B."/>
            <person name="Labbe J."/>
            <person name="Martin F.M."/>
        </authorList>
    </citation>
    <scope>NUCLEOTIDE SEQUENCE</scope>
    <source>
        <strain evidence="1">EC-137</strain>
    </source>
</reference>
<sequence length="233" mass="25559">MLPFIASANSAGTHEGPCNTYISVGLVLFPCGLCKDDLAHRSRVRSPTVPSFPDRLRTPLFGICLLVPFSALDFTLPAATLFTIGLSIDSAFTPPSSYAVKTLHDCIVEVMGTNSCLPETHVVLLVSDTLHALSYGVLAMHTALTWACSGLLVPTIRFGVRIPYPSDLGVWSRQKNGMFKDKMRMDDTTFKALQTSVRTVASKKFDKSKTARSQPPEVMQAIKDEMRLRETSF</sequence>
<evidence type="ECO:0000313" key="1">
    <source>
        <dbReference type="EMBL" id="KAI0027489.1"/>
    </source>
</evidence>
<dbReference type="Proteomes" id="UP000814128">
    <property type="component" value="Unassembled WGS sequence"/>
</dbReference>
<gene>
    <name evidence="1" type="ORF">K488DRAFT_74496</name>
</gene>
<name>A0ACB8Q6P9_9AGAM</name>
<organism evidence="1 2">
    <name type="scientific">Vararia minispora EC-137</name>
    <dbReference type="NCBI Taxonomy" id="1314806"/>
    <lineage>
        <taxon>Eukaryota</taxon>
        <taxon>Fungi</taxon>
        <taxon>Dikarya</taxon>
        <taxon>Basidiomycota</taxon>
        <taxon>Agaricomycotina</taxon>
        <taxon>Agaricomycetes</taxon>
        <taxon>Russulales</taxon>
        <taxon>Lachnocladiaceae</taxon>
        <taxon>Vararia</taxon>
    </lineage>
</organism>
<accession>A0ACB8Q6P9</accession>
<comment type="caution">
    <text evidence="1">The sequence shown here is derived from an EMBL/GenBank/DDBJ whole genome shotgun (WGS) entry which is preliminary data.</text>
</comment>